<keyword evidence="1" id="KW-0472">Membrane</keyword>
<evidence type="ECO:0000313" key="3">
    <source>
        <dbReference type="Proteomes" id="UP000184603"/>
    </source>
</evidence>
<dbReference type="OrthoDB" id="9811610at2"/>
<dbReference type="Pfam" id="PF11146">
    <property type="entry name" value="DUF2905"/>
    <property type="match status" value="1"/>
</dbReference>
<organism evidence="2 3">
    <name type="scientific">Desulfopila aestuarii DSM 18488</name>
    <dbReference type="NCBI Taxonomy" id="1121416"/>
    <lineage>
        <taxon>Bacteria</taxon>
        <taxon>Pseudomonadati</taxon>
        <taxon>Thermodesulfobacteriota</taxon>
        <taxon>Desulfobulbia</taxon>
        <taxon>Desulfobulbales</taxon>
        <taxon>Desulfocapsaceae</taxon>
        <taxon>Desulfopila</taxon>
    </lineage>
</organism>
<gene>
    <name evidence="2" type="ORF">SAMN02745220_04118</name>
</gene>
<feature type="transmembrane region" description="Helical" evidence="1">
    <location>
        <begin position="43"/>
        <end position="64"/>
    </location>
</feature>
<accession>A0A1M7YG65</accession>
<dbReference type="EMBL" id="FRFE01000027">
    <property type="protein sequence ID" value="SHO51647.1"/>
    <property type="molecule type" value="Genomic_DNA"/>
</dbReference>
<evidence type="ECO:0008006" key="4">
    <source>
        <dbReference type="Google" id="ProtNLM"/>
    </source>
</evidence>
<sequence length="66" mass="7520">MGRNLIILGIVLVVVGLCWPWLQKIPLGRLPGDIMIKREGFRFFLPITSCLLVSGIVSLILWLFRK</sequence>
<evidence type="ECO:0000313" key="2">
    <source>
        <dbReference type="EMBL" id="SHO51647.1"/>
    </source>
</evidence>
<dbReference type="AlphaFoldDB" id="A0A1M7YG65"/>
<dbReference type="Proteomes" id="UP000184603">
    <property type="component" value="Unassembled WGS sequence"/>
</dbReference>
<dbReference type="InterPro" id="IPR021320">
    <property type="entry name" value="DUF2905"/>
</dbReference>
<keyword evidence="3" id="KW-1185">Reference proteome</keyword>
<keyword evidence="1" id="KW-0812">Transmembrane</keyword>
<name>A0A1M7YG65_9BACT</name>
<keyword evidence="1" id="KW-1133">Transmembrane helix</keyword>
<reference evidence="2 3" key="1">
    <citation type="submission" date="2016-12" db="EMBL/GenBank/DDBJ databases">
        <authorList>
            <person name="Song W.-J."/>
            <person name="Kurnit D.M."/>
        </authorList>
    </citation>
    <scope>NUCLEOTIDE SEQUENCE [LARGE SCALE GENOMIC DNA]</scope>
    <source>
        <strain evidence="2 3">DSM 18488</strain>
    </source>
</reference>
<protein>
    <recommendedName>
        <fullName evidence="4">DUF2905 domain-containing protein</fullName>
    </recommendedName>
</protein>
<dbReference type="PANTHER" id="PTHR36443:SF1">
    <property type="entry name" value="BSR5223 PROTEIN"/>
    <property type="match status" value="1"/>
</dbReference>
<proteinExistence type="predicted"/>
<feature type="transmembrane region" description="Helical" evidence="1">
    <location>
        <begin position="6"/>
        <end position="22"/>
    </location>
</feature>
<dbReference type="RefSeq" id="WP_073615547.1">
    <property type="nucleotide sequence ID" value="NZ_FRFE01000027.1"/>
</dbReference>
<dbReference type="PANTHER" id="PTHR36443">
    <property type="entry name" value="BSR5223 PROTEIN"/>
    <property type="match status" value="1"/>
</dbReference>
<evidence type="ECO:0000256" key="1">
    <source>
        <dbReference type="SAM" id="Phobius"/>
    </source>
</evidence>
<dbReference type="STRING" id="1121416.SAMN02745220_04118"/>